<dbReference type="InterPro" id="IPR038144">
    <property type="entry name" value="IPI"/>
</dbReference>
<feature type="region of interest" description="Disordered" evidence="1">
    <location>
        <begin position="36"/>
        <end position="68"/>
    </location>
</feature>
<gene>
    <name evidence="4" type="ORF">STH12_01575</name>
</gene>
<name>A0ABM7DNG0_9GAMM</name>
<feature type="domain" description="Intracellular proteinase inhibitor BsuPI" evidence="3">
    <location>
        <begin position="87"/>
        <end position="175"/>
    </location>
</feature>
<reference evidence="5" key="1">
    <citation type="submission" date="2017-03" db="EMBL/GenBank/DDBJ databases">
        <title>Full genome sequence of a non-lethal Shewanella isolate that potentiates virulence of Vibio parahaemolyticus causing acute hepatopancreatic necrosis disease (AHPND) in shrimp.</title>
        <authorList>
            <person name="Prachumwat A."/>
            <person name="Sritunyalucksana K."/>
        </authorList>
    </citation>
    <scope>NUCLEOTIDE SEQUENCE [LARGE SCALE GENOMIC DNA]</scope>
    <source>
        <strain evidence="5">TH2012</strain>
    </source>
</reference>
<evidence type="ECO:0000259" key="3">
    <source>
        <dbReference type="Pfam" id="PF12690"/>
    </source>
</evidence>
<dbReference type="InterPro" id="IPR020481">
    <property type="entry name" value="Intracell_prot_inh_BsuPI"/>
</dbReference>
<feature type="signal peptide" evidence="2">
    <location>
        <begin position="1"/>
        <end position="26"/>
    </location>
</feature>
<evidence type="ECO:0000313" key="5">
    <source>
        <dbReference type="Proteomes" id="UP000278437"/>
    </source>
</evidence>
<dbReference type="Proteomes" id="UP000278437">
    <property type="component" value="Chromosome"/>
</dbReference>
<proteinExistence type="predicted"/>
<evidence type="ECO:0000313" key="4">
    <source>
        <dbReference type="EMBL" id="AZQ10683.1"/>
    </source>
</evidence>
<evidence type="ECO:0000256" key="2">
    <source>
        <dbReference type="SAM" id="SignalP"/>
    </source>
</evidence>
<keyword evidence="5" id="KW-1185">Reference proteome</keyword>
<dbReference type="Gene3D" id="2.60.40.2360">
    <property type="entry name" value="Intracellular proteinase inhibitor BsuPI"/>
    <property type="match status" value="1"/>
</dbReference>
<accession>A0ABM7DNG0</accession>
<dbReference type="EMBL" id="CP020373">
    <property type="protein sequence ID" value="AZQ10683.1"/>
    <property type="molecule type" value="Genomic_DNA"/>
</dbReference>
<dbReference type="Pfam" id="PF12690">
    <property type="entry name" value="BsuPI"/>
    <property type="match status" value="1"/>
</dbReference>
<feature type="chain" id="PRO_5046844648" evidence="2">
    <location>
        <begin position="27"/>
        <end position="192"/>
    </location>
</feature>
<protein>
    <submittedName>
        <fullName evidence="4">Intracellular proteinase inhibitor</fullName>
    </submittedName>
</protein>
<dbReference type="RefSeq" id="WP_126167034.1">
    <property type="nucleotide sequence ID" value="NZ_CP020373.1"/>
</dbReference>
<organism evidence="4 5">
    <name type="scientific">Shewanella khirikhana</name>
    <dbReference type="NCBI Taxonomy" id="1965282"/>
    <lineage>
        <taxon>Bacteria</taxon>
        <taxon>Pseudomonadati</taxon>
        <taxon>Pseudomonadota</taxon>
        <taxon>Gammaproteobacteria</taxon>
        <taxon>Alteromonadales</taxon>
        <taxon>Shewanellaceae</taxon>
        <taxon>Shewanella</taxon>
    </lineage>
</organism>
<feature type="compositionally biased region" description="Low complexity" evidence="1">
    <location>
        <begin position="41"/>
        <end position="52"/>
    </location>
</feature>
<sequence>MHPRWQTGALLVFLQLGAFTAVDAWALELNPAQDSTRDATQDATQDAEQAAANKPAATGETQGVAKMQDAQATAPLQGSLSLIEVSAEYQRWQLDVSHSGNGSISAHFRSGMSADLKLSGANGELIWAWSDEMMFTQALREETISAGGILQFRFDVPRRLLDGCGGECRLTAEFAGRSADGQELMLPTVISL</sequence>
<keyword evidence="2" id="KW-0732">Signal</keyword>
<evidence type="ECO:0000256" key="1">
    <source>
        <dbReference type="SAM" id="MobiDB-lite"/>
    </source>
</evidence>